<protein>
    <submittedName>
        <fullName evidence="1">Uncharacterized protein</fullName>
    </submittedName>
</protein>
<gene>
    <name evidence="1" type="ORF">CRP01_41070</name>
</gene>
<dbReference type="Proteomes" id="UP000223913">
    <property type="component" value="Unassembled WGS sequence"/>
</dbReference>
<comment type="caution">
    <text evidence="1">The sequence shown here is derived from an EMBL/GenBank/DDBJ whole genome shotgun (WGS) entry which is preliminary data.</text>
</comment>
<evidence type="ECO:0000313" key="1">
    <source>
        <dbReference type="EMBL" id="PHN00655.1"/>
    </source>
</evidence>
<evidence type="ECO:0000313" key="2">
    <source>
        <dbReference type="Proteomes" id="UP000223913"/>
    </source>
</evidence>
<dbReference type="AlphaFoldDB" id="A0A2D0MWP3"/>
<name>A0A2D0MWP3_FLAN2</name>
<organism evidence="1 2">
    <name type="scientific">Flavilitoribacter nigricans (strain ATCC 23147 / DSM 23189 / NBRC 102662 / NCIMB 1420 / SS-2)</name>
    <name type="common">Lewinella nigricans</name>
    <dbReference type="NCBI Taxonomy" id="1122177"/>
    <lineage>
        <taxon>Bacteria</taxon>
        <taxon>Pseudomonadati</taxon>
        <taxon>Bacteroidota</taxon>
        <taxon>Saprospiria</taxon>
        <taxon>Saprospirales</taxon>
        <taxon>Lewinellaceae</taxon>
        <taxon>Flavilitoribacter</taxon>
    </lineage>
</organism>
<dbReference type="EMBL" id="PDUD01000085">
    <property type="protein sequence ID" value="PHN00655.1"/>
    <property type="molecule type" value="Genomic_DNA"/>
</dbReference>
<accession>A0A2D0MWP3</accession>
<keyword evidence="2" id="KW-1185">Reference proteome</keyword>
<reference evidence="1 2" key="1">
    <citation type="submission" date="2017-10" db="EMBL/GenBank/DDBJ databases">
        <title>The draft genome sequence of Lewinella nigricans NBRC 102662.</title>
        <authorList>
            <person name="Wang K."/>
        </authorList>
    </citation>
    <scope>NUCLEOTIDE SEQUENCE [LARGE SCALE GENOMIC DNA]</scope>
    <source>
        <strain evidence="1 2">NBRC 102662</strain>
    </source>
</reference>
<sequence length="118" mass="13870">MKDWKRIILNETGMSAEDFTALAWEQGVAFLEMMESDDPKLLARLMRSSLYWKWWNKQIGLLCISWINKLGLDRIRATRKAHNRDHLQTYLDICRVQDNGMVSYCYLVEELIGTGGKR</sequence>
<dbReference type="RefSeq" id="WP_099155928.1">
    <property type="nucleotide sequence ID" value="NZ_PDUD01000085.1"/>
</dbReference>
<proteinExistence type="predicted"/>